<protein>
    <submittedName>
        <fullName evidence="2">ArsR family transcriptional regulator</fullName>
    </submittedName>
</protein>
<comment type="caution">
    <text evidence="2">The sequence shown here is derived from an EMBL/GenBank/DDBJ whole genome shotgun (WGS) entry which is preliminary data.</text>
</comment>
<name>A0AAP2Z7B3_9EURY</name>
<evidence type="ECO:0000313" key="2">
    <source>
        <dbReference type="EMBL" id="MCU4751866.1"/>
    </source>
</evidence>
<sequence>MANDRERNSHGQYTDRIPPEAALEAFDERDDLGRPLTADDVMDHLECSRRTAHNKLTDLVDEGVLETRKIGARGRVWWVPIETEPKESTTTGRETRDATERTPSAVQQAIRDVDLPGSGSALEARREALLASYQYLIEHPSAKKSDFLENVYPDNQAAFETDEGWWNAIQPALKELPGVDPPEERGHIWNFLGGDRFTPTLG</sequence>
<reference evidence="2 3" key="1">
    <citation type="submission" date="2022-09" db="EMBL/GenBank/DDBJ databases">
        <title>Enrichment on poylsaccharides allowed isolation of novel metabolic and taxonomic groups of Haloarchaea.</title>
        <authorList>
            <person name="Sorokin D.Y."/>
            <person name="Elcheninov A.G."/>
            <person name="Khizhniak T.V."/>
            <person name="Kolganova T.V."/>
            <person name="Kublanov I.V."/>
        </authorList>
    </citation>
    <scope>NUCLEOTIDE SEQUENCE [LARGE SCALE GENOMIC DNA]</scope>
    <source>
        <strain evidence="2 3">AArc-curdl1</strain>
    </source>
</reference>
<organism evidence="2 3">
    <name type="scientific">Natronosalvus hydrolyticus</name>
    <dbReference type="NCBI Taxonomy" id="2979988"/>
    <lineage>
        <taxon>Archaea</taxon>
        <taxon>Methanobacteriati</taxon>
        <taxon>Methanobacteriota</taxon>
        <taxon>Stenosarchaea group</taxon>
        <taxon>Halobacteria</taxon>
        <taxon>Halobacteriales</taxon>
        <taxon>Natrialbaceae</taxon>
        <taxon>Natronosalvus</taxon>
    </lineage>
</organism>
<dbReference type="Gene3D" id="1.10.10.10">
    <property type="entry name" value="Winged helix-like DNA-binding domain superfamily/Winged helix DNA-binding domain"/>
    <property type="match status" value="1"/>
</dbReference>
<accession>A0AAP2Z7B3</accession>
<proteinExistence type="predicted"/>
<dbReference type="AlphaFoldDB" id="A0AAP2Z7B3"/>
<dbReference type="RefSeq" id="WP_342808075.1">
    <property type="nucleotide sequence ID" value="NZ_JAOPJZ010000004.1"/>
</dbReference>
<feature type="region of interest" description="Disordered" evidence="1">
    <location>
        <begin position="1"/>
        <end position="21"/>
    </location>
</feature>
<dbReference type="EMBL" id="JAOPJZ010000004">
    <property type="protein sequence ID" value="MCU4751866.1"/>
    <property type="molecule type" value="Genomic_DNA"/>
</dbReference>
<keyword evidence="3" id="KW-1185">Reference proteome</keyword>
<dbReference type="InterPro" id="IPR036388">
    <property type="entry name" value="WH-like_DNA-bd_sf"/>
</dbReference>
<dbReference type="Proteomes" id="UP001321047">
    <property type="component" value="Unassembled WGS sequence"/>
</dbReference>
<evidence type="ECO:0000256" key="1">
    <source>
        <dbReference type="SAM" id="MobiDB-lite"/>
    </source>
</evidence>
<evidence type="ECO:0000313" key="3">
    <source>
        <dbReference type="Proteomes" id="UP001321047"/>
    </source>
</evidence>
<gene>
    <name evidence="2" type="ORF">OB919_07705</name>
</gene>